<dbReference type="InterPro" id="IPR002052">
    <property type="entry name" value="DNA_methylase_N6_adenine_CS"/>
</dbReference>
<keyword evidence="2 8" id="KW-0489">Methyltransferase</keyword>
<name>A0A846WVC1_9ACTN</name>
<feature type="domain" description="MmeI-like target recognition" evidence="7">
    <location>
        <begin position="1046"/>
        <end position="1233"/>
    </location>
</feature>
<evidence type="ECO:0000313" key="8">
    <source>
        <dbReference type="EMBL" id="NKY04997.1"/>
    </source>
</evidence>
<dbReference type="GO" id="GO:0006304">
    <property type="term" value="P:DNA modification"/>
    <property type="evidence" value="ECO:0007669"/>
    <property type="project" value="InterPro"/>
</dbReference>
<evidence type="ECO:0000256" key="4">
    <source>
        <dbReference type="ARBA" id="ARBA00022691"/>
    </source>
</evidence>
<dbReference type="Proteomes" id="UP000563898">
    <property type="component" value="Unassembled WGS sequence"/>
</dbReference>
<comment type="caution">
    <text evidence="8">The sequence shown here is derived from an EMBL/GenBank/DDBJ whole genome shotgun (WGS) entry which is preliminary data.</text>
</comment>
<dbReference type="EMBL" id="JAAXPC010000026">
    <property type="protein sequence ID" value="NKY04997.1"/>
    <property type="molecule type" value="Genomic_DNA"/>
</dbReference>
<keyword evidence="4" id="KW-0949">S-adenosyl-L-methionine</keyword>
<dbReference type="EC" id="2.1.1.72" evidence="1"/>
<keyword evidence="3" id="KW-0808">Transferase</keyword>
<proteinExistence type="predicted"/>
<dbReference type="Gene3D" id="3.40.50.150">
    <property type="entry name" value="Vaccinia Virus protein VP39"/>
    <property type="match status" value="2"/>
</dbReference>
<gene>
    <name evidence="8" type="ORF">HGA05_25895</name>
</gene>
<evidence type="ECO:0000256" key="5">
    <source>
        <dbReference type="ARBA" id="ARBA00047942"/>
    </source>
</evidence>
<evidence type="ECO:0000259" key="6">
    <source>
        <dbReference type="Pfam" id="PF07669"/>
    </source>
</evidence>
<comment type="catalytic activity">
    <reaction evidence="5">
        <text>a 2'-deoxyadenosine in DNA + S-adenosyl-L-methionine = an N(6)-methyl-2'-deoxyadenosine in DNA + S-adenosyl-L-homocysteine + H(+)</text>
        <dbReference type="Rhea" id="RHEA:15197"/>
        <dbReference type="Rhea" id="RHEA-COMP:12418"/>
        <dbReference type="Rhea" id="RHEA-COMP:12419"/>
        <dbReference type="ChEBI" id="CHEBI:15378"/>
        <dbReference type="ChEBI" id="CHEBI:57856"/>
        <dbReference type="ChEBI" id="CHEBI:59789"/>
        <dbReference type="ChEBI" id="CHEBI:90615"/>
        <dbReference type="ChEBI" id="CHEBI:90616"/>
        <dbReference type="EC" id="2.1.1.72"/>
    </reaction>
</comment>
<protein>
    <recommendedName>
        <fullName evidence="1">site-specific DNA-methyltransferase (adenine-specific)</fullName>
        <ecNumber evidence="1">2.1.1.72</ecNumber>
    </recommendedName>
</protein>
<organism evidence="8 9">
    <name type="scientific">Gordonia polyisoprenivorans</name>
    <dbReference type="NCBI Taxonomy" id="84595"/>
    <lineage>
        <taxon>Bacteria</taxon>
        <taxon>Bacillati</taxon>
        <taxon>Actinomycetota</taxon>
        <taxon>Actinomycetes</taxon>
        <taxon>Mycobacteriales</taxon>
        <taxon>Gordoniaceae</taxon>
        <taxon>Gordonia</taxon>
    </lineage>
</organism>
<dbReference type="GO" id="GO:0009007">
    <property type="term" value="F:site-specific DNA-methyltransferase (adenine-specific) activity"/>
    <property type="evidence" value="ECO:0007669"/>
    <property type="project" value="UniProtKB-EC"/>
</dbReference>
<dbReference type="InterPro" id="IPR050953">
    <property type="entry name" value="N4_N6_ade-DNA_methylase"/>
</dbReference>
<reference evidence="8 9" key="1">
    <citation type="submission" date="2020-04" db="EMBL/GenBank/DDBJ databases">
        <title>MicrobeNet Type strains.</title>
        <authorList>
            <person name="Nicholson A.C."/>
        </authorList>
    </citation>
    <scope>NUCLEOTIDE SEQUENCE [LARGE SCALE GENOMIC DNA]</scope>
    <source>
        <strain evidence="8 9">ATCC BAA-14</strain>
    </source>
</reference>
<dbReference type="GO" id="GO:0032259">
    <property type="term" value="P:methylation"/>
    <property type="evidence" value="ECO:0007669"/>
    <property type="project" value="UniProtKB-KW"/>
</dbReference>
<dbReference type="PROSITE" id="PS00092">
    <property type="entry name" value="N6_MTASE"/>
    <property type="match status" value="1"/>
</dbReference>
<evidence type="ECO:0000256" key="1">
    <source>
        <dbReference type="ARBA" id="ARBA00011900"/>
    </source>
</evidence>
<feature type="domain" description="Type II methyltransferase M.TaqI-like" evidence="6">
    <location>
        <begin position="673"/>
        <end position="953"/>
    </location>
</feature>
<evidence type="ECO:0000259" key="7">
    <source>
        <dbReference type="Pfam" id="PF20466"/>
    </source>
</evidence>
<evidence type="ECO:0000313" key="9">
    <source>
        <dbReference type="Proteomes" id="UP000563898"/>
    </source>
</evidence>
<evidence type="ECO:0000256" key="3">
    <source>
        <dbReference type="ARBA" id="ARBA00022679"/>
    </source>
</evidence>
<dbReference type="PRINTS" id="PR00507">
    <property type="entry name" value="N12N6MTFRASE"/>
</dbReference>
<dbReference type="InterPro" id="IPR029063">
    <property type="entry name" value="SAM-dependent_MTases_sf"/>
</dbReference>
<accession>A0A846WVC1</accession>
<sequence>MARRSSGPTVTELHRAWLELVDTDGPFIAIPALKEAWPQGIPPLADDSRVALAEAKPAFDKAWDAWDRWPDDEASRAAYAVARDAWVQVVLRDVFGWGDLWCVAAAAPEAVTAARVRSAEGIVVEPTAVMRHEDNVAALAWVIDPVDDLRDLVGDGWASSPIDRMEAMLRHSGIRVGVVTDGRWWAIVSAAPGTMTASGIVDALTWVEEPATRNAFAALLAPIRLIGGREDHRLPALFADSVLAAEQVTEALGVQVRKAVELVVAAFAESADDAHRRGEPSPLPDDGEVIYDAVVTVLMRVVFLLFAQERGLLPQGDLFEGAYGLIGQLDVLDGRAREEGEDSLDATHLTWHRLLATSRALYDGASFEDLRLPAYGGSLFDAARFPFLDARTDRGTLALTVSDRVMWRVLHAVQVAKPKGQDARRISFRDIDVEQIGYIYEGLLGYTCRRADELIVGLLGTDGQEPEIPLAELERLAEQHVGEAAIATAVRDWAKEDQPASKLPSAAKLAKALAAGDTVEDAERAVRVVAPDDADLRERLLPWIGAIRRDLRGRPVVIPPGGLVVVETPSRRNAGAHYTPRSLAEEVVEHALAPLVYSPGPHQTADRTQWELISSDDILDLRVADIACGSGAFLVAAARYLAARLVEVWHREGPATMSPSELETAARRKVVAQCLYGADINAMAVEMCKLSLWLVSLDRDLPFSFVDDKVLHGNSLLGVTDLRQIEAMHIDPHAVEAEGLFEVNKARQVAERLDVDHIVERVRRKRRQLASEIDDRDPQRTANAKRRQLAEINHDLAQLRHIADGVIAAGLRVGGKPGKALNEAYDDLRVAAGRAYPKSGEGDPAMLDALIAKGLTPTVPTDYERWEPLHWALAVPDVMERGGFDAIIGNPPFLGGKKLTGAMGTNLRDWFVNVLADGTKGSADLVAYFFLRATNLLAGSGDLGLIATNTVAQGDSREIGLDRMVERGFTITRGIQSRSWPASSANLEYAAVWGTLDNVATDAALVCDDVPTRRISTLLEPAGRVKGSPARLAENDRVSFIGCFVHGMGFVLEPHQAKQWIADDPRNAEVVFPYLNGEDLNSRADCSGSRWVIDFNDKTEDAAKQYAEPFERLRTLVKPERQRQKPDGTYALRKPLPERWWQYADRRPAMRTAIADLDEVLVIALVSKTVMTVRVPTGQVFSHLLGVFATESFANQAMLSSSLHQLWAITYGSTLETRVRYTPSDVFLTFPRPMATGDLDRIGKSLDTERREMMLRRDLGLTKIYNLVNDPDITDSSDADVARLRQIHVELDESVMAAYGWDDVALDHGFHTYRQMTRWTVSPAARVEILDQLLEENHRRAALEKEVGDDE</sequence>
<dbReference type="PANTHER" id="PTHR33841">
    <property type="entry name" value="DNA METHYLTRANSFERASE YEEA-RELATED"/>
    <property type="match status" value="1"/>
</dbReference>
<evidence type="ECO:0000256" key="2">
    <source>
        <dbReference type="ARBA" id="ARBA00022603"/>
    </source>
</evidence>
<dbReference type="GO" id="GO:0003676">
    <property type="term" value="F:nucleic acid binding"/>
    <property type="evidence" value="ECO:0007669"/>
    <property type="project" value="InterPro"/>
</dbReference>
<dbReference type="Pfam" id="PF07669">
    <property type="entry name" value="Eco57I"/>
    <property type="match status" value="1"/>
</dbReference>
<dbReference type="Pfam" id="PF20466">
    <property type="entry name" value="MmeI_TRD"/>
    <property type="match status" value="1"/>
</dbReference>
<dbReference type="PANTHER" id="PTHR33841:SF1">
    <property type="entry name" value="DNA METHYLTRANSFERASE A"/>
    <property type="match status" value="1"/>
</dbReference>
<dbReference type="SUPFAM" id="SSF53335">
    <property type="entry name" value="S-adenosyl-L-methionine-dependent methyltransferases"/>
    <property type="match status" value="1"/>
</dbReference>
<dbReference type="InterPro" id="IPR046820">
    <property type="entry name" value="MmeI_TRD"/>
</dbReference>
<dbReference type="InterPro" id="IPR011639">
    <property type="entry name" value="MethylTrfase_TaqI-like_dom"/>
</dbReference>